<keyword evidence="8" id="KW-1185">Reference proteome</keyword>
<dbReference type="Pfam" id="PF03279">
    <property type="entry name" value="Lip_A_acyltrans"/>
    <property type="match status" value="1"/>
</dbReference>
<dbReference type="GO" id="GO:0016746">
    <property type="term" value="F:acyltransferase activity"/>
    <property type="evidence" value="ECO:0007669"/>
    <property type="project" value="UniProtKB-KW"/>
</dbReference>
<dbReference type="OrthoDB" id="8524027at2"/>
<dbReference type="PANTHER" id="PTHR30606">
    <property type="entry name" value="LIPID A BIOSYNTHESIS LAUROYL ACYLTRANSFERASE"/>
    <property type="match status" value="1"/>
</dbReference>
<keyword evidence="2" id="KW-1003">Cell membrane</keyword>
<evidence type="ECO:0000256" key="5">
    <source>
        <dbReference type="ARBA" id="ARBA00023136"/>
    </source>
</evidence>
<dbReference type="NCBIfam" id="NF006487">
    <property type="entry name" value="PRK08905.1"/>
    <property type="match status" value="1"/>
</dbReference>
<proteinExistence type="predicted"/>
<organism evidence="7 8">
    <name type="scientific">Methylotenera oryzisoli</name>
    <dbReference type="NCBI Taxonomy" id="2080758"/>
    <lineage>
        <taxon>Bacteria</taxon>
        <taxon>Pseudomonadati</taxon>
        <taxon>Pseudomonadota</taxon>
        <taxon>Betaproteobacteria</taxon>
        <taxon>Nitrosomonadales</taxon>
        <taxon>Methylophilaceae</taxon>
        <taxon>Methylotenera</taxon>
    </lineage>
</organism>
<dbReference type="Proteomes" id="UP000297706">
    <property type="component" value="Unassembled WGS sequence"/>
</dbReference>
<dbReference type="GO" id="GO:0005886">
    <property type="term" value="C:plasma membrane"/>
    <property type="evidence" value="ECO:0007669"/>
    <property type="project" value="UniProtKB-SubCell"/>
</dbReference>
<accession>A0A4Y9VQ44</accession>
<comment type="caution">
    <text evidence="7">The sequence shown here is derived from an EMBL/GenBank/DDBJ whole genome shotgun (WGS) entry which is preliminary data.</text>
</comment>
<evidence type="ECO:0000256" key="2">
    <source>
        <dbReference type="ARBA" id="ARBA00022475"/>
    </source>
</evidence>
<dbReference type="CDD" id="cd07984">
    <property type="entry name" value="LPLAT_LABLAT-like"/>
    <property type="match status" value="1"/>
</dbReference>
<keyword evidence="5" id="KW-0472">Membrane</keyword>
<evidence type="ECO:0000256" key="3">
    <source>
        <dbReference type="ARBA" id="ARBA00022519"/>
    </source>
</evidence>
<keyword evidence="6 7" id="KW-0012">Acyltransferase</keyword>
<dbReference type="AlphaFoldDB" id="A0A4Y9VQ44"/>
<evidence type="ECO:0000313" key="7">
    <source>
        <dbReference type="EMBL" id="TFW70617.1"/>
    </source>
</evidence>
<evidence type="ECO:0000256" key="1">
    <source>
        <dbReference type="ARBA" id="ARBA00004533"/>
    </source>
</evidence>
<evidence type="ECO:0000313" key="8">
    <source>
        <dbReference type="Proteomes" id="UP000297706"/>
    </source>
</evidence>
<dbReference type="EMBL" id="PQVH01000012">
    <property type="protein sequence ID" value="TFW70617.1"/>
    <property type="molecule type" value="Genomic_DNA"/>
</dbReference>
<dbReference type="PANTHER" id="PTHR30606:SF10">
    <property type="entry name" value="PHOSPHATIDYLINOSITOL MANNOSIDE ACYLTRANSFERASE"/>
    <property type="match status" value="1"/>
</dbReference>
<evidence type="ECO:0000256" key="6">
    <source>
        <dbReference type="ARBA" id="ARBA00023315"/>
    </source>
</evidence>
<evidence type="ECO:0000256" key="4">
    <source>
        <dbReference type="ARBA" id="ARBA00022679"/>
    </source>
</evidence>
<reference evidence="7 8" key="1">
    <citation type="submission" date="2018-02" db="EMBL/GenBank/DDBJ databases">
        <title>A novel lanthanide dependent methylotroph, Methylotenera sp. La3113.</title>
        <authorList>
            <person name="Lv H."/>
            <person name="Tani A."/>
        </authorList>
    </citation>
    <scope>NUCLEOTIDE SEQUENCE [LARGE SCALE GENOMIC DNA]</scope>
    <source>
        <strain evidence="7 8">La3113</strain>
    </source>
</reference>
<gene>
    <name evidence="7" type="ORF">C3Y98_09880</name>
</gene>
<dbReference type="InterPro" id="IPR004960">
    <property type="entry name" value="LipA_acyltrans"/>
</dbReference>
<keyword evidence="4 7" id="KW-0808">Transferase</keyword>
<protein>
    <submittedName>
        <fullName evidence="7">Lipid A biosynthesis acyltransferase</fullName>
    </submittedName>
</protein>
<sequence>MISTMFKFLLKPLTLLSLPTIHKLGTALGNILYLLMPQAKTVITENLTQSGLVPQGTELNALIKLNMAEAGKSLLESLALWQKDEQEVLSWVKPCTDWHLVEEARAKKKGIIFLTPHMGCFEITSVFYGAQHPITVLYRRPKLHWLHALTVTGRTRQQVKLAPANLQGVRNLIQALKRGEAIGILPDQVPGRGEGEWAPFFGKPAYTMTLVGKLAEKTGATVIMVFGERLSHGEGFQVHMTKLEDGAIATPALLNQAIEQQVSKNITQYLWQYPRYRVRNRVLKREQKKAEAEL</sequence>
<name>A0A4Y9VQ44_9PROT</name>
<comment type="subcellular location">
    <subcellularLocation>
        <location evidence="1">Cell inner membrane</location>
    </subcellularLocation>
</comment>
<dbReference type="GO" id="GO:0009247">
    <property type="term" value="P:glycolipid biosynthetic process"/>
    <property type="evidence" value="ECO:0007669"/>
    <property type="project" value="UniProtKB-ARBA"/>
</dbReference>
<keyword evidence="3" id="KW-0997">Cell inner membrane</keyword>
<dbReference type="PIRSF" id="PIRSF026649">
    <property type="entry name" value="MsbB"/>
    <property type="match status" value="1"/>
</dbReference>